<protein>
    <recommendedName>
        <fullName evidence="9">Glycosyltransferase RgtA/B/C/D-like domain-containing protein</fullName>
    </recommendedName>
</protein>
<keyword evidence="4" id="KW-0808">Transferase</keyword>
<dbReference type="PANTHER" id="PTHR33908:SF3">
    <property type="entry name" value="UNDECAPRENYL PHOSPHATE-ALPHA-4-AMINO-4-DEOXY-L-ARABINOSE ARABINOSYL TRANSFERASE"/>
    <property type="match status" value="1"/>
</dbReference>
<reference evidence="10 11" key="1">
    <citation type="submission" date="2017-11" db="EMBL/GenBank/DDBJ databases">
        <title>Genome sequencing of Fusobacterium periodonticum KCOM 1263.</title>
        <authorList>
            <person name="Kook J.-K."/>
            <person name="Park S.-N."/>
            <person name="Lim Y.K."/>
        </authorList>
    </citation>
    <scope>NUCLEOTIDE SEQUENCE [LARGE SCALE GENOMIC DNA]</scope>
    <source>
        <strain evidence="10 11">KCOM 1263</strain>
    </source>
</reference>
<feature type="transmembrane region" description="Helical" evidence="8">
    <location>
        <begin position="287"/>
        <end position="303"/>
    </location>
</feature>
<evidence type="ECO:0000256" key="2">
    <source>
        <dbReference type="ARBA" id="ARBA00022475"/>
    </source>
</evidence>
<feature type="transmembrane region" description="Helical" evidence="8">
    <location>
        <begin position="83"/>
        <end position="101"/>
    </location>
</feature>
<feature type="transmembrane region" description="Helical" evidence="8">
    <location>
        <begin position="348"/>
        <end position="366"/>
    </location>
</feature>
<comment type="subcellular location">
    <subcellularLocation>
        <location evidence="1">Cell membrane</location>
        <topology evidence="1">Multi-pass membrane protein</topology>
    </subcellularLocation>
</comment>
<keyword evidence="6 8" id="KW-1133">Transmembrane helix</keyword>
<evidence type="ECO:0000256" key="5">
    <source>
        <dbReference type="ARBA" id="ARBA00022692"/>
    </source>
</evidence>
<dbReference type="Proteomes" id="UP000228552">
    <property type="component" value="Chromosome"/>
</dbReference>
<organism evidence="10 11">
    <name type="scientific">Fusobacterium pseudoperiodonticum</name>
    <dbReference type="NCBI Taxonomy" id="2663009"/>
    <lineage>
        <taxon>Bacteria</taxon>
        <taxon>Fusobacteriati</taxon>
        <taxon>Fusobacteriota</taxon>
        <taxon>Fusobacteriia</taxon>
        <taxon>Fusobacteriales</taxon>
        <taxon>Fusobacteriaceae</taxon>
        <taxon>Fusobacterium</taxon>
    </lineage>
</organism>
<dbReference type="EMBL" id="CP024700">
    <property type="protein sequence ID" value="ATV62354.1"/>
    <property type="molecule type" value="Genomic_DNA"/>
</dbReference>
<evidence type="ECO:0000313" key="10">
    <source>
        <dbReference type="EMBL" id="ATV62354.1"/>
    </source>
</evidence>
<gene>
    <name evidence="10" type="ORF">CTM74_11235</name>
</gene>
<dbReference type="RefSeq" id="WP_099988176.1">
    <property type="nucleotide sequence ID" value="NZ_CP024700.1"/>
</dbReference>
<evidence type="ECO:0000256" key="8">
    <source>
        <dbReference type="SAM" id="Phobius"/>
    </source>
</evidence>
<dbReference type="GO" id="GO:0010041">
    <property type="term" value="P:response to iron(III) ion"/>
    <property type="evidence" value="ECO:0007669"/>
    <property type="project" value="TreeGrafter"/>
</dbReference>
<proteinExistence type="predicted"/>
<name>A0AAD0AML5_9FUSO</name>
<keyword evidence="2" id="KW-1003">Cell membrane</keyword>
<feature type="transmembrane region" description="Helical" evidence="8">
    <location>
        <begin position="9"/>
        <end position="26"/>
    </location>
</feature>
<evidence type="ECO:0000256" key="4">
    <source>
        <dbReference type="ARBA" id="ARBA00022679"/>
    </source>
</evidence>
<feature type="domain" description="Glycosyltransferase RgtA/B/C/D-like" evidence="9">
    <location>
        <begin position="62"/>
        <end position="223"/>
    </location>
</feature>
<dbReference type="GO" id="GO:0016763">
    <property type="term" value="F:pentosyltransferase activity"/>
    <property type="evidence" value="ECO:0007669"/>
    <property type="project" value="TreeGrafter"/>
</dbReference>
<evidence type="ECO:0000313" key="11">
    <source>
        <dbReference type="Proteomes" id="UP000228552"/>
    </source>
</evidence>
<feature type="transmembrane region" description="Helical" evidence="8">
    <location>
        <begin position="373"/>
        <end position="391"/>
    </location>
</feature>
<evidence type="ECO:0000256" key="1">
    <source>
        <dbReference type="ARBA" id="ARBA00004651"/>
    </source>
</evidence>
<dbReference type="AlphaFoldDB" id="A0AAD0AML5"/>
<feature type="transmembrane region" description="Helical" evidence="8">
    <location>
        <begin position="167"/>
        <end position="195"/>
    </location>
</feature>
<dbReference type="GO" id="GO:0005886">
    <property type="term" value="C:plasma membrane"/>
    <property type="evidence" value="ECO:0007669"/>
    <property type="project" value="UniProtKB-SubCell"/>
</dbReference>
<keyword evidence="7 8" id="KW-0472">Membrane</keyword>
<keyword evidence="5 8" id="KW-0812">Transmembrane</keyword>
<feature type="transmembrane region" description="Helical" evidence="8">
    <location>
        <begin position="207"/>
        <end position="229"/>
    </location>
</feature>
<evidence type="ECO:0000256" key="6">
    <source>
        <dbReference type="ARBA" id="ARBA00022989"/>
    </source>
</evidence>
<sequence>MFSTRRKDIFVLVVLSLFAYLSIIAIREIDSAEARNFIAAREMLENSSWWSPTVNGHFYFENPPLPTWLTAIVMMITRSHSEAILRIPNMLCCIFTILFLYRSMIRIKKDRLFAFLCSFVLLTTFMFIKLGAENTWDIYTYTFAFCASLAFYLYARDGQRKNLYRMAILVFLSFLSKGPIGFYSVFIPFLLAHYIIFPREIFKKRTFFVFLTLIISIALSLVWAFSMYFNHGDYFLTIVKDEVSAWATKHHRSFIFYTDYFVYMGSWLFFSIFVIFKVPEKKEEKVFWLWTILSLIFISIIQMKKKRYGLPMYLTSSITIGQLCIYYFRKTYAELKKREKTLLIIQQLFLLFVIFVSLIFLTYFGYIKKEISFGLFFLYAALHLLFLFLFAVGYTEISYAKRVIIFSGLTMLLVNFSSSWILESKFMQNNLLKFRMPIDEEILKSSDPIYAEAYDIEDVWKLGKQIKTLNKNMPDEREIIFLGKEEPKSLSKVYEVKKVYEYQKVTHDMERLYILERIY</sequence>
<keyword evidence="3" id="KW-0328">Glycosyltransferase</keyword>
<feature type="transmembrane region" description="Helical" evidence="8">
    <location>
        <begin position="310"/>
        <end position="328"/>
    </location>
</feature>
<evidence type="ECO:0000256" key="3">
    <source>
        <dbReference type="ARBA" id="ARBA00022676"/>
    </source>
</evidence>
<keyword evidence="11" id="KW-1185">Reference proteome</keyword>
<dbReference type="GO" id="GO:0009103">
    <property type="term" value="P:lipopolysaccharide biosynthetic process"/>
    <property type="evidence" value="ECO:0007669"/>
    <property type="project" value="UniProtKB-ARBA"/>
</dbReference>
<feature type="transmembrane region" description="Helical" evidence="8">
    <location>
        <begin position="113"/>
        <end position="132"/>
    </location>
</feature>
<evidence type="ECO:0000259" key="9">
    <source>
        <dbReference type="Pfam" id="PF13231"/>
    </source>
</evidence>
<dbReference type="PANTHER" id="PTHR33908">
    <property type="entry name" value="MANNOSYLTRANSFERASE YKCB-RELATED"/>
    <property type="match status" value="1"/>
</dbReference>
<dbReference type="Pfam" id="PF13231">
    <property type="entry name" value="PMT_2"/>
    <property type="match status" value="1"/>
</dbReference>
<feature type="transmembrane region" description="Helical" evidence="8">
    <location>
        <begin position="403"/>
        <end position="422"/>
    </location>
</feature>
<accession>A0AAD0AML5</accession>
<evidence type="ECO:0000256" key="7">
    <source>
        <dbReference type="ARBA" id="ARBA00023136"/>
    </source>
</evidence>
<dbReference type="InterPro" id="IPR050297">
    <property type="entry name" value="LipidA_mod_glycosyltrf_83"/>
</dbReference>
<feature type="transmembrane region" description="Helical" evidence="8">
    <location>
        <begin position="254"/>
        <end position="275"/>
    </location>
</feature>
<feature type="transmembrane region" description="Helical" evidence="8">
    <location>
        <begin position="138"/>
        <end position="155"/>
    </location>
</feature>
<dbReference type="InterPro" id="IPR038731">
    <property type="entry name" value="RgtA/B/C-like"/>
</dbReference>